<dbReference type="InterPro" id="IPR033473">
    <property type="entry name" value="Atos-like_C"/>
</dbReference>
<dbReference type="Proteomes" id="UP001141806">
    <property type="component" value="Unassembled WGS sequence"/>
</dbReference>
<feature type="compositionally biased region" description="Low complexity" evidence="7">
    <location>
        <begin position="693"/>
        <end position="704"/>
    </location>
</feature>
<evidence type="ECO:0000256" key="6">
    <source>
        <dbReference type="ARBA" id="ARBA00023136"/>
    </source>
</evidence>
<evidence type="ECO:0000256" key="1">
    <source>
        <dbReference type="ARBA" id="ARBA00004651"/>
    </source>
</evidence>
<dbReference type="NCBIfam" id="TIGR01569">
    <property type="entry name" value="A_tha_TIGR01569"/>
    <property type="match status" value="1"/>
</dbReference>
<evidence type="ECO:0000256" key="8">
    <source>
        <dbReference type="SAM" id="Phobius"/>
    </source>
</evidence>
<evidence type="ECO:0000256" key="7">
    <source>
        <dbReference type="SAM" id="MobiDB-lite"/>
    </source>
</evidence>
<keyword evidence="11" id="KW-1185">Reference proteome</keyword>
<dbReference type="PANTHER" id="PTHR13199">
    <property type="entry name" value="GH03947P"/>
    <property type="match status" value="1"/>
</dbReference>
<dbReference type="GO" id="GO:0005886">
    <property type="term" value="C:plasma membrane"/>
    <property type="evidence" value="ECO:0007669"/>
    <property type="project" value="UniProtKB-SubCell"/>
</dbReference>
<dbReference type="Pfam" id="PF13915">
    <property type="entry name" value="DUF4210"/>
    <property type="match status" value="1"/>
</dbReference>
<keyword evidence="3" id="KW-1003">Cell membrane</keyword>
<reference evidence="10" key="1">
    <citation type="journal article" date="2023" name="Plant J.">
        <title>The genome of the king protea, Protea cynaroides.</title>
        <authorList>
            <person name="Chang J."/>
            <person name="Duong T.A."/>
            <person name="Schoeman C."/>
            <person name="Ma X."/>
            <person name="Roodt D."/>
            <person name="Barker N."/>
            <person name="Li Z."/>
            <person name="Van de Peer Y."/>
            <person name="Mizrachi E."/>
        </authorList>
    </citation>
    <scope>NUCLEOTIDE SEQUENCE</scope>
    <source>
        <tissue evidence="10">Young leaves</tissue>
    </source>
</reference>
<evidence type="ECO:0000256" key="3">
    <source>
        <dbReference type="ARBA" id="ARBA00022475"/>
    </source>
</evidence>
<evidence type="ECO:0000259" key="9">
    <source>
        <dbReference type="SMART" id="SM01177"/>
    </source>
</evidence>
<keyword evidence="5 8" id="KW-1133">Transmembrane helix</keyword>
<proteinExistence type="inferred from homology"/>
<sequence length="956" mass="103608">MGLPQVSSSKIAEEVAASLSSIVQNPPRFGSVSSCDLDGIQMGVAVNCTKGDFPYSSLGDFQRKTTLDLMKSPDGLLKCKSPINGASSAHEWKTGPKEKNSLFHCSGRNIHIPVSRIVGFDSSGSDSSVNGLDGISSDHFSLSAGLNITSAHETESHGSIVRKRLLSPLNGMLCSDQFNGNQLDICGGDGQIDPPIPGDEFNAFMAQDHKKANIGLTDYPSTPVCSVCSCQSRNRMLDNNSRSNSVLFTDGPLLENNESLPQNYCLSSIGYDPCGGPSKVRTRTGAIAISSKKVISPPLSLSPLGPKFSERMTSGGVYKHLTKEVTGDHLTLMNIEKYLDGTVSRSSFTGEEEVFNVTSKSFHGIDILQSDCDVFSPGSTSGICQHSGPESAPAPQCLKFVRSLSGLTVRRSLVGSFEESLLSGRFSSGKMSQRIDGFLAVVNVTGGSFSPPSLKLPFAVTSVDGDNYPLYYASMDLVGNFPSNKCRGPKLKRSLSNNDSRAAKSRMRIPMKGRIQLVLSNPEKTPLHTFFCNYDLSDMPAGTKTFLRQKVTLASSGATSIPVKGGDSDLDMKNEPKVTAHLKGGTARPDGVNDVHTMRSHNQSAKVTKNEGSKVEGCVYSGDTQQHDLPYISQNKGETNPLLFPDRDSLGQPNGIGLAVSNENGFNSSDCQKTDGEDDIMIDSCHDTDRKPVNSSSKVNENSSGETDRKPVNSSSKVNENGSGGGVLRYALHLRFLCPFLKKCSRPIQKCKSDPLSAPESSHLDVEGERRFYLYNDLRVVFPQRHSDADEGKLNVEYHCPADPKYFIITCLIFTSRQTIEVFGISFAASYSDEPTYRFFAYANVVACVFSLLSLAIFFFLRRLGNDFIPFLHDLLIMSLLLAACAAATAIGEIGIHGNNHTTWMPICNRVPKFCHRVKSAIIFSYLALVMYLILTILSALRAQPRPISNNSSSAV</sequence>
<comment type="caution">
    <text evidence="10">The sequence shown here is derived from an EMBL/GenBank/DDBJ whole genome shotgun (WGS) entry which is preliminary data.</text>
</comment>
<protein>
    <recommendedName>
        <fullName evidence="9">Atos-like conserved domain-containing protein</fullName>
    </recommendedName>
</protein>
<evidence type="ECO:0000313" key="11">
    <source>
        <dbReference type="Proteomes" id="UP001141806"/>
    </source>
</evidence>
<feature type="transmembrane region" description="Helical" evidence="8">
    <location>
        <begin position="839"/>
        <end position="861"/>
    </location>
</feature>
<dbReference type="InterPro" id="IPR006459">
    <property type="entry name" value="CASP/CASPL"/>
</dbReference>
<keyword evidence="4 8" id="KW-0812">Transmembrane</keyword>
<dbReference type="EMBL" id="JAMYWD010000004">
    <property type="protein sequence ID" value="KAJ4974846.1"/>
    <property type="molecule type" value="Genomic_DNA"/>
</dbReference>
<dbReference type="OrthoDB" id="8625101at2759"/>
<evidence type="ECO:0000256" key="4">
    <source>
        <dbReference type="ARBA" id="ARBA00022692"/>
    </source>
</evidence>
<dbReference type="Pfam" id="PF04535">
    <property type="entry name" value="CASP_dom"/>
    <property type="match status" value="1"/>
</dbReference>
<evidence type="ECO:0000256" key="5">
    <source>
        <dbReference type="ARBA" id="ARBA00022989"/>
    </source>
</evidence>
<feature type="compositionally biased region" description="Polar residues" evidence="7">
    <location>
        <begin position="661"/>
        <end position="671"/>
    </location>
</feature>
<name>A0A9Q0KQI4_9MAGN</name>
<evidence type="ECO:0000256" key="2">
    <source>
        <dbReference type="ARBA" id="ARBA00007651"/>
    </source>
</evidence>
<organism evidence="10 11">
    <name type="scientific">Protea cynaroides</name>
    <dbReference type="NCBI Taxonomy" id="273540"/>
    <lineage>
        <taxon>Eukaryota</taxon>
        <taxon>Viridiplantae</taxon>
        <taxon>Streptophyta</taxon>
        <taxon>Embryophyta</taxon>
        <taxon>Tracheophyta</taxon>
        <taxon>Spermatophyta</taxon>
        <taxon>Magnoliopsida</taxon>
        <taxon>Proteales</taxon>
        <taxon>Proteaceae</taxon>
        <taxon>Protea</taxon>
    </lineage>
</organism>
<evidence type="ECO:0000313" key="10">
    <source>
        <dbReference type="EMBL" id="KAJ4974846.1"/>
    </source>
</evidence>
<keyword evidence="6 8" id="KW-0472">Membrane</keyword>
<feature type="region of interest" description="Disordered" evidence="7">
    <location>
        <begin position="581"/>
        <end position="720"/>
    </location>
</feature>
<feature type="domain" description="Atos-like conserved" evidence="9">
    <location>
        <begin position="413"/>
        <end position="472"/>
    </location>
</feature>
<gene>
    <name evidence="10" type="ORF">NE237_008020</name>
</gene>
<dbReference type="Pfam" id="PF13889">
    <property type="entry name" value="Chromosome_seg"/>
    <property type="match status" value="1"/>
</dbReference>
<comment type="subcellular location">
    <subcellularLocation>
        <location evidence="1">Cell membrane</location>
        <topology evidence="1">Multi-pass membrane protein</topology>
    </subcellularLocation>
</comment>
<dbReference type="SMART" id="SM01177">
    <property type="entry name" value="DUF4210"/>
    <property type="match status" value="1"/>
</dbReference>
<feature type="transmembrane region" description="Helical" evidence="8">
    <location>
        <begin position="921"/>
        <end position="941"/>
    </location>
</feature>
<comment type="similarity">
    <text evidence="2">Belongs to the Casparian strip membrane proteins (CASP) family.</text>
</comment>
<dbReference type="InterPro" id="IPR051506">
    <property type="entry name" value="ATOS_Transcription_Regulators"/>
</dbReference>
<dbReference type="InterPro" id="IPR006702">
    <property type="entry name" value="CASP_dom"/>
</dbReference>
<dbReference type="AlphaFoldDB" id="A0A9Q0KQI4"/>
<dbReference type="PANTHER" id="PTHR13199:SF11">
    <property type="entry name" value="PROTEIN ATOSSA"/>
    <property type="match status" value="1"/>
</dbReference>
<dbReference type="InterPro" id="IPR025261">
    <property type="entry name" value="Atos-like_cons_dom"/>
</dbReference>
<feature type="transmembrane region" description="Helical" evidence="8">
    <location>
        <begin position="873"/>
        <end position="896"/>
    </location>
</feature>
<accession>A0A9Q0KQI4</accession>